<sequence>MGAHSAEVTVRVELLGRFRVLVAGKEVAPDGWPARRAAELVQLLALANGHTLLRDQVIEALWSHLDPEAGAANLRKAAHHARQALGDQQAVVLRSGEVALFPFQQVETDVECFERAAQTALRTNEPIACTEAAAAYVGDLLPGALYEDWANARRDQLKSRYVTLLRLSGAWERLVEVEPTDEQAYRELMCAALRAGNRHAAIRWYGRLRTTLQQELGMPPGPESEALYDECVAGLLSAEQELVGRQIDLARAEAALQAAARAELGALVVRGPAGIGKSALSRRVASIARGQGWTVATATAISESDPYAPLVDVVEQLLSHDHVPVEKLSDRTRSVLAELTMLAAPAPPIEGALTRHQVIGALRRVLLADDAARMMLVIDDAHLADDATIDALLHLISVSSTGRLFVVLAYRPELAGEALARGVARLDRAGMTVTVNLEPLDREDAGALVAAAASAKPDAAAVAKVVDLAAGNPFFLLELARGLDAGVAPAGVPTVWEAVAARFVDLDQGLRAMLQRLAVTGADLDPAGILAVSGRPEPETSTLLDAALSADLLVVSGTHYRFRHELVRQALVEQIPPHRRTALHRDIADRLSSAGGQAAVIAGHWLAGGRPDEAIGWQLAAARHAVKLGALRDGLGYLEVLLEHAPTHAAALCLKAETLEALGDERAPGAYAAAAEVASAEDRHEIKAKQALASVRAGDPAGAIEALEGIEPRSIDGRLAQALAMCGAAAMGMADPARGELKAVEIRRLAVASGQPAAIVIASWAEAAAAHARGDLPRLLTTGLRDTHALPELAVTIFDGQLCVAERLLYGGRPYPEVIAFADALEAEAKRLGASRGRAFATTFRGEAELLTGRLEEADHDLATGVRLHQAIGAVAGEALSLQRWSEVAFYRGRRADAAALLDEALAVARESDLGFHLLDRIYGARITAAAADPDLAMAAVEEAEAGVHGSGETCPGCQITLAVPAAIAAAKAGDLERAWRYEQAAEKLTVLLMRLPGWYAALDEVRGHRAVATGDRIEAEARFTAATIGFRKAGQPLDADRCLTWAARNV</sequence>
<gene>
    <name evidence="4" type="ORF">GCM10009789_33030</name>
</gene>
<evidence type="ECO:0000259" key="3">
    <source>
        <dbReference type="SMART" id="SM01043"/>
    </source>
</evidence>
<name>A0ABP4PD09_9ACTN</name>
<accession>A0ABP4PD09</accession>
<proteinExistence type="predicted"/>
<evidence type="ECO:0000313" key="4">
    <source>
        <dbReference type="EMBL" id="GAA1576882.1"/>
    </source>
</evidence>
<feature type="domain" description="Bacterial transcriptional activator" evidence="3">
    <location>
        <begin position="108"/>
        <end position="232"/>
    </location>
</feature>
<dbReference type="Pfam" id="PF13191">
    <property type="entry name" value="AAA_16"/>
    <property type="match status" value="1"/>
</dbReference>
<dbReference type="InterPro" id="IPR041664">
    <property type="entry name" value="AAA_16"/>
</dbReference>
<dbReference type="PANTHER" id="PTHR16305">
    <property type="entry name" value="TESTICULAR SOLUBLE ADENYLYL CYCLASE"/>
    <property type="match status" value="1"/>
</dbReference>
<comment type="caution">
    <text evidence="4">The sequence shown here is derived from an EMBL/GenBank/DDBJ whole genome shotgun (WGS) entry which is preliminary data.</text>
</comment>
<dbReference type="Proteomes" id="UP001500393">
    <property type="component" value="Unassembled WGS sequence"/>
</dbReference>
<keyword evidence="5" id="KW-1185">Reference proteome</keyword>
<evidence type="ECO:0000256" key="1">
    <source>
        <dbReference type="ARBA" id="ARBA00022741"/>
    </source>
</evidence>
<dbReference type="Gene3D" id="1.25.40.10">
    <property type="entry name" value="Tetratricopeptide repeat domain"/>
    <property type="match status" value="1"/>
</dbReference>
<evidence type="ECO:0000313" key="5">
    <source>
        <dbReference type="Proteomes" id="UP001500393"/>
    </source>
</evidence>
<dbReference type="Pfam" id="PF03704">
    <property type="entry name" value="BTAD"/>
    <property type="match status" value="1"/>
</dbReference>
<keyword evidence="1" id="KW-0547">Nucleotide-binding</keyword>
<dbReference type="SMART" id="SM01043">
    <property type="entry name" value="BTAD"/>
    <property type="match status" value="1"/>
</dbReference>
<organism evidence="4 5">
    <name type="scientific">Kribbella sancticallisti</name>
    <dbReference type="NCBI Taxonomy" id="460087"/>
    <lineage>
        <taxon>Bacteria</taxon>
        <taxon>Bacillati</taxon>
        <taxon>Actinomycetota</taxon>
        <taxon>Actinomycetes</taxon>
        <taxon>Propionibacteriales</taxon>
        <taxon>Kribbellaceae</taxon>
        <taxon>Kribbella</taxon>
    </lineage>
</organism>
<dbReference type="PANTHER" id="PTHR16305:SF35">
    <property type="entry name" value="TRANSCRIPTIONAL ACTIVATOR DOMAIN"/>
    <property type="match status" value="1"/>
</dbReference>
<dbReference type="Gene3D" id="1.10.10.10">
    <property type="entry name" value="Winged helix-like DNA-binding domain superfamily/Winged helix DNA-binding domain"/>
    <property type="match status" value="1"/>
</dbReference>
<dbReference type="Gene3D" id="3.40.50.300">
    <property type="entry name" value="P-loop containing nucleotide triphosphate hydrolases"/>
    <property type="match status" value="1"/>
</dbReference>
<evidence type="ECO:0000256" key="2">
    <source>
        <dbReference type="ARBA" id="ARBA00022840"/>
    </source>
</evidence>
<protein>
    <recommendedName>
        <fullName evidence="3">Bacterial transcriptional activator domain-containing protein</fullName>
    </recommendedName>
</protein>
<dbReference type="InterPro" id="IPR036388">
    <property type="entry name" value="WH-like_DNA-bd_sf"/>
</dbReference>
<dbReference type="InterPro" id="IPR005158">
    <property type="entry name" value="BTAD"/>
</dbReference>
<dbReference type="EMBL" id="BAAAOS010000019">
    <property type="protein sequence ID" value="GAA1576882.1"/>
    <property type="molecule type" value="Genomic_DNA"/>
</dbReference>
<dbReference type="SUPFAM" id="SSF48452">
    <property type="entry name" value="TPR-like"/>
    <property type="match status" value="1"/>
</dbReference>
<dbReference type="SUPFAM" id="SSF52540">
    <property type="entry name" value="P-loop containing nucleoside triphosphate hydrolases"/>
    <property type="match status" value="1"/>
</dbReference>
<dbReference type="InterPro" id="IPR011990">
    <property type="entry name" value="TPR-like_helical_dom_sf"/>
</dbReference>
<dbReference type="InterPro" id="IPR027417">
    <property type="entry name" value="P-loop_NTPase"/>
</dbReference>
<keyword evidence="2" id="KW-0067">ATP-binding</keyword>
<reference evidence="5" key="1">
    <citation type="journal article" date="2019" name="Int. J. Syst. Evol. Microbiol.">
        <title>The Global Catalogue of Microorganisms (GCM) 10K type strain sequencing project: providing services to taxonomists for standard genome sequencing and annotation.</title>
        <authorList>
            <consortium name="The Broad Institute Genomics Platform"/>
            <consortium name="The Broad Institute Genome Sequencing Center for Infectious Disease"/>
            <person name="Wu L."/>
            <person name="Ma J."/>
        </authorList>
    </citation>
    <scope>NUCLEOTIDE SEQUENCE [LARGE SCALE GENOMIC DNA]</scope>
    <source>
        <strain evidence="5">JCM 14969</strain>
    </source>
</reference>